<feature type="region of interest" description="Disordered" evidence="4">
    <location>
        <begin position="1"/>
        <end position="25"/>
    </location>
</feature>
<feature type="region of interest" description="Disordered" evidence="4">
    <location>
        <begin position="45"/>
        <end position="100"/>
    </location>
</feature>
<feature type="domain" description="ZZ-type" evidence="5">
    <location>
        <begin position="247"/>
        <end position="307"/>
    </location>
</feature>
<keyword evidence="1" id="KW-0479">Metal-binding</keyword>
<dbReference type="Pfam" id="PF16158">
    <property type="entry name" value="N_BRCA1_IG"/>
    <property type="match status" value="1"/>
</dbReference>
<evidence type="ECO:0000313" key="6">
    <source>
        <dbReference type="EMBL" id="CAK9047786.1"/>
    </source>
</evidence>
<dbReference type="InterPro" id="IPR043145">
    <property type="entry name" value="Znf_ZZ_sf"/>
</dbReference>
<evidence type="ECO:0000259" key="5">
    <source>
        <dbReference type="SMART" id="SM00291"/>
    </source>
</evidence>
<dbReference type="SMART" id="SM00291">
    <property type="entry name" value="ZnF_ZZ"/>
    <property type="match status" value="1"/>
</dbReference>
<proteinExistence type="predicted"/>
<dbReference type="EMBL" id="CAXAMM010020352">
    <property type="protein sequence ID" value="CAK9047786.1"/>
    <property type="molecule type" value="Genomic_DNA"/>
</dbReference>
<reference evidence="6 7" key="1">
    <citation type="submission" date="2024-02" db="EMBL/GenBank/DDBJ databases">
        <authorList>
            <person name="Chen Y."/>
            <person name="Shah S."/>
            <person name="Dougan E. K."/>
            <person name="Thang M."/>
            <person name="Chan C."/>
        </authorList>
    </citation>
    <scope>NUCLEOTIDE SEQUENCE [LARGE SCALE GENOMIC DNA]</scope>
</reference>
<dbReference type="CDD" id="cd14947">
    <property type="entry name" value="NBR1_like"/>
    <property type="match status" value="1"/>
</dbReference>
<keyword evidence="2" id="KW-0863">Zinc-finger</keyword>
<dbReference type="Pfam" id="PF00569">
    <property type="entry name" value="ZZ"/>
    <property type="match status" value="1"/>
</dbReference>
<organism evidence="6 7">
    <name type="scientific">Durusdinium trenchii</name>
    <dbReference type="NCBI Taxonomy" id="1381693"/>
    <lineage>
        <taxon>Eukaryota</taxon>
        <taxon>Sar</taxon>
        <taxon>Alveolata</taxon>
        <taxon>Dinophyceae</taxon>
        <taxon>Suessiales</taxon>
        <taxon>Symbiodiniaceae</taxon>
        <taxon>Durusdinium</taxon>
    </lineage>
</organism>
<keyword evidence="7" id="KW-1185">Reference proteome</keyword>
<feature type="non-terminal residue" evidence="6">
    <location>
        <position position="536"/>
    </location>
</feature>
<dbReference type="Gene3D" id="3.30.60.90">
    <property type="match status" value="1"/>
</dbReference>
<comment type="caution">
    <text evidence="6">The sequence shown here is derived from an EMBL/GenBank/DDBJ whole genome shotgun (WGS) entry which is preliminary data.</text>
</comment>
<evidence type="ECO:0000256" key="4">
    <source>
        <dbReference type="SAM" id="MobiDB-lite"/>
    </source>
</evidence>
<sequence>MAAEGEEGQQVAEVHVEENSDDEEFLMVDTAAAVRSVDMAATEDFLSEHATEASVQADSVADEEEEQEAQEAQESQSVRDEAEEAQQDGAEEVQQDGAQETQIEQEQELLEAMAATTVVGDEQLWAKLCAALQRPNVVEALQAFCGEGAVADMLVEIGRSQSVHDGVVANMGDLMMSLGRLLNVAPELAELVPEALLLLHRKDEAVEAPAEVPVEAPAEVFGEATVEAPVQPEVPPRATAPAIEPVVHVHVLCDGCKTEEQLAASERDGNREGRYIRGARWKSAIIEDFDLCSTCEASGRFQDSHGPFLKITQRKEVPRELIVVLRDDDDFNGNKPSRCRRRRGGHGRARYAPGPLPYYAQRKPDVVEQLKCPVGAHPLARFRPTTGYTCDVCGAKFVADVSIPDGSVLLPGTEFDKTWRVENPSDTFWPGDVVLVCVGGERMDAQPLELPAIAPHSILNINLRLVAPAQPGRYVGYFRLMTRNSQHRFGHRLWVDITVPMPRFYENLLELRDMGFTTQDTQLLQLLEQEDGDLEK</sequence>
<feature type="compositionally biased region" description="Acidic residues" evidence="4">
    <location>
        <begin position="81"/>
        <end position="94"/>
    </location>
</feature>
<protein>
    <submittedName>
        <fullName evidence="6">Protein JOKA2 (Protein NBR1 homolog)</fullName>
    </submittedName>
</protein>
<dbReference type="Gene3D" id="2.60.40.10">
    <property type="entry name" value="Immunoglobulins"/>
    <property type="match status" value="1"/>
</dbReference>
<evidence type="ECO:0000256" key="1">
    <source>
        <dbReference type="ARBA" id="ARBA00022723"/>
    </source>
</evidence>
<keyword evidence="3" id="KW-0862">Zinc</keyword>
<dbReference type="InterPro" id="IPR032350">
    <property type="entry name" value="Nbr1_FW"/>
</dbReference>
<dbReference type="SUPFAM" id="SSF57850">
    <property type="entry name" value="RING/U-box"/>
    <property type="match status" value="1"/>
</dbReference>
<dbReference type="InterPro" id="IPR000433">
    <property type="entry name" value="Znf_ZZ"/>
</dbReference>
<name>A0ABP0M8H2_9DINO</name>
<evidence type="ECO:0000313" key="7">
    <source>
        <dbReference type="Proteomes" id="UP001642464"/>
    </source>
</evidence>
<dbReference type="Proteomes" id="UP001642464">
    <property type="component" value="Unassembled WGS sequence"/>
</dbReference>
<dbReference type="InterPro" id="IPR013783">
    <property type="entry name" value="Ig-like_fold"/>
</dbReference>
<dbReference type="PANTHER" id="PTHR20930:SF0">
    <property type="entry name" value="PROTEIN ILRUN"/>
    <property type="match status" value="1"/>
</dbReference>
<dbReference type="PANTHER" id="PTHR20930">
    <property type="entry name" value="OVARIAN CARCINOMA ANTIGEN CA125-RELATED"/>
    <property type="match status" value="1"/>
</dbReference>
<evidence type="ECO:0000256" key="2">
    <source>
        <dbReference type="ARBA" id="ARBA00022771"/>
    </source>
</evidence>
<accession>A0ABP0M8H2</accession>
<gene>
    <name evidence="6" type="ORF">SCF082_LOCUS26723</name>
</gene>
<evidence type="ECO:0000256" key="3">
    <source>
        <dbReference type="ARBA" id="ARBA00022833"/>
    </source>
</evidence>
<feature type="compositionally biased region" description="Acidic residues" evidence="4">
    <location>
        <begin position="60"/>
        <end position="71"/>
    </location>
</feature>